<evidence type="ECO:0000256" key="4">
    <source>
        <dbReference type="ARBA" id="ARBA00022603"/>
    </source>
</evidence>
<keyword evidence="14" id="KW-1185">Reference proteome</keyword>
<gene>
    <name evidence="13" type="ORF">PILCRDRAFT_514786</name>
</gene>
<dbReference type="SUPFAM" id="SSF53335">
    <property type="entry name" value="S-adenosyl-L-methionine-dependent methyltransferases"/>
    <property type="match status" value="1"/>
</dbReference>
<feature type="binding site" evidence="10">
    <location>
        <begin position="313"/>
        <end position="319"/>
    </location>
    <ligand>
        <name>S-adenosyl-L-methionine</name>
        <dbReference type="ChEBI" id="CHEBI:59789"/>
    </ligand>
</feature>
<dbReference type="GO" id="GO:0070475">
    <property type="term" value="P:rRNA base methylation"/>
    <property type="evidence" value="ECO:0007669"/>
    <property type="project" value="TreeGrafter"/>
</dbReference>
<feature type="compositionally biased region" description="Basic residues" evidence="11">
    <location>
        <begin position="46"/>
        <end position="57"/>
    </location>
</feature>
<reference evidence="13 14" key="1">
    <citation type="submission" date="2014-04" db="EMBL/GenBank/DDBJ databases">
        <authorList>
            <consortium name="DOE Joint Genome Institute"/>
            <person name="Kuo A."/>
            <person name="Tarkka M."/>
            <person name="Buscot F."/>
            <person name="Kohler A."/>
            <person name="Nagy L.G."/>
            <person name="Floudas D."/>
            <person name="Copeland A."/>
            <person name="Barry K.W."/>
            <person name="Cichocki N."/>
            <person name="Veneault-Fourrey C."/>
            <person name="LaButti K."/>
            <person name="Lindquist E.A."/>
            <person name="Lipzen A."/>
            <person name="Lundell T."/>
            <person name="Morin E."/>
            <person name="Murat C."/>
            <person name="Sun H."/>
            <person name="Tunlid A."/>
            <person name="Henrissat B."/>
            <person name="Grigoriev I.V."/>
            <person name="Hibbett D.S."/>
            <person name="Martin F."/>
            <person name="Nordberg H.P."/>
            <person name="Cantor M.N."/>
            <person name="Hua S.X."/>
        </authorList>
    </citation>
    <scope>NUCLEOTIDE SEQUENCE [LARGE SCALE GENOMIC DNA]</scope>
    <source>
        <strain evidence="13 14">F 1598</strain>
    </source>
</reference>
<keyword evidence="4 10" id="KW-0489">Methyltransferase</keyword>
<feature type="domain" description="SAM-dependent MTase RsmB/NOP-type" evidence="12">
    <location>
        <begin position="221"/>
        <end position="509"/>
    </location>
</feature>
<keyword evidence="3" id="KW-0690">Ribosome biogenesis</keyword>
<dbReference type="InterPro" id="IPR023267">
    <property type="entry name" value="RCMT"/>
</dbReference>
<evidence type="ECO:0000313" key="14">
    <source>
        <dbReference type="Proteomes" id="UP000054166"/>
    </source>
</evidence>
<dbReference type="GO" id="GO:0005730">
    <property type="term" value="C:nucleolus"/>
    <property type="evidence" value="ECO:0007669"/>
    <property type="project" value="UniProtKB-SubCell"/>
</dbReference>
<evidence type="ECO:0000256" key="2">
    <source>
        <dbReference type="ARBA" id="ARBA00007494"/>
    </source>
</evidence>
<dbReference type="InterPro" id="IPR029063">
    <property type="entry name" value="SAM-dependent_MTases_sf"/>
</dbReference>
<dbReference type="PROSITE" id="PS01153">
    <property type="entry name" value="NOL1_NOP2_SUN"/>
    <property type="match status" value="1"/>
</dbReference>
<dbReference type="PRINTS" id="PR02008">
    <property type="entry name" value="RCMTFAMILY"/>
</dbReference>
<dbReference type="FunFam" id="3.30.70.1170:FF:000001">
    <property type="entry name" value="Ribosomal RNA methyltransferase Nop2"/>
    <property type="match status" value="1"/>
</dbReference>
<evidence type="ECO:0000256" key="5">
    <source>
        <dbReference type="ARBA" id="ARBA00022679"/>
    </source>
</evidence>
<sequence>MAAMTKSSKALGVICTIWTSNDDLLQGHAEELDLGSDDDEPLLIPSKHKKSKQHAKPLKIIPTGSDGSSSNSEDSEDDDGPTTMANMEARSRALDAKAALEANLDVEEIQLAALQGQDEEEDDDVDMDGEIDDGGEAFHLPTAEEREEERKSGGPDVHVVQRRMRECVRALGNFTKMAAKGRSRSEYTEQLISDIANYYGYNEFLAEKLFLLFPVAEAIEFFEANEIARPVTIRTNTLRTRRRDLAQALVNRGVNLEPIGKWTNVGLQVFESSVPIGATPEYLAGHYMLQAASSFLPVIALAPQPNERVLDMASAPGGKTTHIAALLQNTGVVFANDTNKQRTKSLTANVHRLGCKNVVVCSYDGREFPKVIGGFDRVLLDAPCSGTGVISKDSSVKINKSDRDFDLLSHLQKQLILCAIDSVSPESKTGGYLVYSTCSVMVDENEAVVDYALRKRPNVKLVDTGLEFGREGYTKYRGKTFNPTLRLTRRFYPHVHNMDGFYVAKFKVERKAKTRVAADDNEQVGSKVVIEEEEQKSDSGKEHVSFDPEEDKPYLHEAIRRRMKSKGLRPLPRTKVSAVVQSADA</sequence>
<name>A0A0C3FNA6_PILCF</name>
<dbReference type="GO" id="GO:0000470">
    <property type="term" value="P:maturation of LSU-rRNA"/>
    <property type="evidence" value="ECO:0007669"/>
    <property type="project" value="TreeGrafter"/>
</dbReference>
<comment type="subcellular location">
    <subcellularLocation>
        <location evidence="1">Nucleus</location>
        <location evidence="1">Nucleolus</location>
    </subcellularLocation>
</comment>
<dbReference type="InterPro" id="IPR011023">
    <property type="entry name" value="Nop2p"/>
</dbReference>
<feature type="active site" description="Nucleophile" evidence="10">
    <location>
        <position position="438"/>
    </location>
</feature>
<comment type="similarity">
    <text evidence="2 10">Belongs to the class I-like SAM-binding methyltransferase superfamily. RsmB/NOP family.</text>
</comment>
<dbReference type="InterPro" id="IPR001678">
    <property type="entry name" value="MeTrfase_RsmB-F_NOP2_dom"/>
</dbReference>
<dbReference type="InterPro" id="IPR049560">
    <property type="entry name" value="MeTrfase_RsmB-F_NOP2_cat"/>
</dbReference>
<dbReference type="PANTHER" id="PTHR22807">
    <property type="entry name" value="NOP2 YEAST -RELATED NOL1/NOP2/FMU SUN DOMAIN-CONTAINING"/>
    <property type="match status" value="1"/>
</dbReference>
<dbReference type="InterPro" id="IPR018314">
    <property type="entry name" value="RsmB/NOL1/NOP2-like_CS"/>
</dbReference>
<proteinExistence type="inferred from homology"/>
<dbReference type="Gene3D" id="3.30.70.1170">
    <property type="entry name" value="Sun protein, domain 3"/>
    <property type="match status" value="1"/>
</dbReference>
<feature type="binding site" evidence="10">
    <location>
        <position position="364"/>
    </location>
    <ligand>
        <name>S-adenosyl-L-methionine</name>
        <dbReference type="ChEBI" id="CHEBI:59789"/>
    </ligand>
</feature>
<evidence type="ECO:0000313" key="13">
    <source>
        <dbReference type="EMBL" id="KIM80736.1"/>
    </source>
</evidence>
<dbReference type="AlphaFoldDB" id="A0A0C3FNA6"/>
<evidence type="ECO:0000256" key="11">
    <source>
        <dbReference type="SAM" id="MobiDB-lite"/>
    </source>
</evidence>
<dbReference type="NCBIfam" id="TIGR00446">
    <property type="entry name" value="nop2p"/>
    <property type="match status" value="1"/>
</dbReference>
<evidence type="ECO:0000259" key="12">
    <source>
        <dbReference type="PROSITE" id="PS51686"/>
    </source>
</evidence>
<keyword evidence="5 10" id="KW-0808">Transferase</keyword>
<feature type="region of interest" description="Disordered" evidence="11">
    <location>
        <begin position="530"/>
        <end position="585"/>
    </location>
</feature>
<feature type="binding site" evidence="10">
    <location>
        <position position="381"/>
    </location>
    <ligand>
        <name>S-adenosyl-L-methionine</name>
        <dbReference type="ChEBI" id="CHEBI:59789"/>
    </ligand>
</feature>
<dbReference type="PANTHER" id="PTHR22807:SF30">
    <property type="entry name" value="28S RRNA (CYTOSINE(4447)-C(5))-METHYLTRANSFERASE-RELATED"/>
    <property type="match status" value="1"/>
</dbReference>
<dbReference type="OrthoDB" id="427002at2759"/>
<dbReference type="Gene3D" id="3.40.50.150">
    <property type="entry name" value="Vaccinia Virus protein VP39"/>
    <property type="match status" value="1"/>
</dbReference>
<dbReference type="PROSITE" id="PS51686">
    <property type="entry name" value="SAM_MT_RSMB_NOP"/>
    <property type="match status" value="1"/>
</dbReference>
<accession>A0A0C3FNA6</accession>
<evidence type="ECO:0000256" key="1">
    <source>
        <dbReference type="ARBA" id="ARBA00004604"/>
    </source>
</evidence>
<dbReference type="FunCoup" id="A0A0C3FNA6">
    <property type="interactions" value="213"/>
</dbReference>
<evidence type="ECO:0000256" key="9">
    <source>
        <dbReference type="ARBA" id="ARBA00082314"/>
    </source>
</evidence>
<protein>
    <recommendedName>
        <fullName evidence="9">Nucleolar protein 2</fullName>
    </recommendedName>
</protein>
<keyword evidence="7 10" id="KW-0694">RNA-binding</keyword>
<dbReference type="Pfam" id="PF01189">
    <property type="entry name" value="Methyltr_RsmB-F"/>
    <property type="match status" value="1"/>
</dbReference>
<evidence type="ECO:0000256" key="6">
    <source>
        <dbReference type="ARBA" id="ARBA00022691"/>
    </source>
</evidence>
<dbReference type="GO" id="GO:0009383">
    <property type="term" value="F:rRNA (cytosine-C5-)-methyltransferase activity"/>
    <property type="evidence" value="ECO:0007669"/>
    <property type="project" value="TreeGrafter"/>
</dbReference>
<feature type="compositionally biased region" description="Acidic residues" evidence="11">
    <location>
        <begin position="32"/>
        <end position="41"/>
    </location>
</feature>
<dbReference type="InterPro" id="IPR023273">
    <property type="entry name" value="RCMT_NOP2"/>
</dbReference>
<evidence type="ECO:0000256" key="10">
    <source>
        <dbReference type="PROSITE-ProRule" id="PRU01023"/>
    </source>
</evidence>
<dbReference type="PRINTS" id="PR02012">
    <property type="entry name" value="RCMTNOP2"/>
</dbReference>
<dbReference type="STRING" id="765440.A0A0C3FNA6"/>
<feature type="binding site" evidence="10">
    <location>
        <position position="337"/>
    </location>
    <ligand>
        <name>S-adenosyl-L-methionine</name>
        <dbReference type="ChEBI" id="CHEBI:59789"/>
    </ligand>
</feature>
<dbReference type="HOGENOM" id="CLU_005316_3_1_1"/>
<evidence type="ECO:0000256" key="3">
    <source>
        <dbReference type="ARBA" id="ARBA00022517"/>
    </source>
</evidence>
<feature type="region of interest" description="Disordered" evidence="11">
    <location>
        <begin position="32"/>
        <end position="84"/>
    </location>
</feature>
<dbReference type="EMBL" id="KN833002">
    <property type="protein sequence ID" value="KIM80736.1"/>
    <property type="molecule type" value="Genomic_DNA"/>
</dbReference>
<dbReference type="GO" id="GO:0003723">
    <property type="term" value="F:RNA binding"/>
    <property type="evidence" value="ECO:0007669"/>
    <property type="project" value="UniProtKB-UniRule"/>
</dbReference>
<keyword evidence="8" id="KW-0539">Nucleus</keyword>
<evidence type="ECO:0000256" key="7">
    <source>
        <dbReference type="ARBA" id="ARBA00022884"/>
    </source>
</evidence>
<feature type="compositionally biased region" description="Basic and acidic residues" evidence="11">
    <location>
        <begin position="536"/>
        <end position="560"/>
    </location>
</feature>
<dbReference type="Proteomes" id="UP000054166">
    <property type="component" value="Unassembled WGS sequence"/>
</dbReference>
<reference evidence="14" key="2">
    <citation type="submission" date="2015-01" db="EMBL/GenBank/DDBJ databases">
        <title>Evolutionary Origins and Diversification of the Mycorrhizal Mutualists.</title>
        <authorList>
            <consortium name="DOE Joint Genome Institute"/>
            <consortium name="Mycorrhizal Genomics Consortium"/>
            <person name="Kohler A."/>
            <person name="Kuo A."/>
            <person name="Nagy L.G."/>
            <person name="Floudas D."/>
            <person name="Copeland A."/>
            <person name="Barry K.W."/>
            <person name="Cichocki N."/>
            <person name="Veneault-Fourrey C."/>
            <person name="LaButti K."/>
            <person name="Lindquist E.A."/>
            <person name="Lipzen A."/>
            <person name="Lundell T."/>
            <person name="Morin E."/>
            <person name="Murat C."/>
            <person name="Riley R."/>
            <person name="Ohm R."/>
            <person name="Sun H."/>
            <person name="Tunlid A."/>
            <person name="Henrissat B."/>
            <person name="Grigoriev I.V."/>
            <person name="Hibbett D.S."/>
            <person name="Martin F."/>
        </authorList>
    </citation>
    <scope>NUCLEOTIDE SEQUENCE [LARGE SCALE GENOMIC DNA]</scope>
    <source>
        <strain evidence="14">F 1598</strain>
    </source>
</reference>
<keyword evidence="6 10" id="KW-0949">S-adenosyl-L-methionine</keyword>
<organism evidence="13 14">
    <name type="scientific">Piloderma croceum (strain F 1598)</name>
    <dbReference type="NCBI Taxonomy" id="765440"/>
    <lineage>
        <taxon>Eukaryota</taxon>
        <taxon>Fungi</taxon>
        <taxon>Dikarya</taxon>
        <taxon>Basidiomycota</taxon>
        <taxon>Agaricomycotina</taxon>
        <taxon>Agaricomycetes</taxon>
        <taxon>Agaricomycetidae</taxon>
        <taxon>Atheliales</taxon>
        <taxon>Atheliaceae</taxon>
        <taxon>Piloderma</taxon>
    </lineage>
</organism>
<evidence type="ECO:0000256" key="8">
    <source>
        <dbReference type="ARBA" id="ARBA00023242"/>
    </source>
</evidence>
<dbReference type="InParanoid" id="A0A0C3FNA6"/>